<accession>A0A951QR10</accession>
<protein>
    <submittedName>
        <fullName evidence="2">Uncharacterized protein</fullName>
    </submittedName>
</protein>
<organism evidence="2 3">
    <name type="scientific">Cyanomargarita calcarea GSE-NOS-MK-12-04C</name>
    <dbReference type="NCBI Taxonomy" id="2839659"/>
    <lineage>
        <taxon>Bacteria</taxon>
        <taxon>Bacillati</taxon>
        <taxon>Cyanobacteriota</taxon>
        <taxon>Cyanophyceae</taxon>
        <taxon>Nostocales</taxon>
        <taxon>Cyanomargaritaceae</taxon>
        <taxon>Cyanomargarita</taxon>
    </lineage>
</organism>
<evidence type="ECO:0000256" key="1">
    <source>
        <dbReference type="SAM" id="MobiDB-lite"/>
    </source>
</evidence>
<evidence type="ECO:0000313" key="2">
    <source>
        <dbReference type="EMBL" id="MBW4670431.1"/>
    </source>
</evidence>
<proteinExistence type="predicted"/>
<comment type="caution">
    <text evidence="2">The sequence shown here is derived from an EMBL/GenBank/DDBJ whole genome shotgun (WGS) entry which is preliminary data.</text>
</comment>
<dbReference type="Proteomes" id="UP000729701">
    <property type="component" value="Unassembled WGS sequence"/>
</dbReference>
<gene>
    <name evidence="2" type="ORF">KME60_24200</name>
</gene>
<name>A0A951QR10_9CYAN</name>
<evidence type="ECO:0000313" key="3">
    <source>
        <dbReference type="Proteomes" id="UP000729701"/>
    </source>
</evidence>
<dbReference type="InterPro" id="IPR011055">
    <property type="entry name" value="Dup_hybrid_motif"/>
</dbReference>
<reference evidence="2" key="2">
    <citation type="journal article" date="2022" name="Microbiol. Resour. Announc.">
        <title>Metagenome Sequencing to Explore Phylogenomics of Terrestrial Cyanobacteria.</title>
        <authorList>
            <person name="Ward R.D."/>
            <person name="Stajich J.E."/>
            <person name="Johansen J.R."/>
            <person name="Huntemann M."/>
            <person name="Clum A."/>
            <person name="Foster B."/>
            <person name="Foster B."/>
            <person name="Roux S."/>
            <person name="Palaniappan K."/>
            <person name="Varghese N."/>
            <person name="Mukherjee S."/>
            <person name="Reddy T.B.K."/>
            <person name="Daum C."/>
            <person name="Copeland A."/>
            <person name="Chen I.A."/>
            <person name="Ivanova N.N."/>
            <person name="Kyrpides N.C."/>
            <person name="Shapiro N."/>
            <person name="Eloe-Fadrosh E.A."/>
            <person name="Pietrasiak N."/>
        </authorList>
    </citation>
    <scope>NUCLEOTIDE SEQUENCE</scope>
    <source>
        <strain evidence="2">GSE-NOS-MK-12-04C</strain>
    </source>
</reference>
<reference evidence="2" key="1">
    <citation type="submission" date="2021-05" db="EMBL/GenBank/DDBJ databases">
        <authorList>
            <person name="Pietrasiak N."/>
            <person name="Ward R."/>
            <person name="Stajich J.E."/>
            <person name="Kurbessoian T."/>
        </authorList>
    </citation>
    <scope>NUCLEOTIDE SEQUENCE</scope>
    <source>
        <strain evidence="2">GSE-NOS-MK-12-04C</strain>
    </source>
</reference>
<feature type="compositionally biased region" description="Polar residues" evidence="1">
    <location>
        <begin position="65"/>
        <end position="77"/>
    </location>
</feature>
<dbReference type="SUPFAM" id="SSF51261">
    <property type="entry name" value="Duplicated hybrid motif"/>
    <property type="match status" value="1"/>
</dbReference>
<feature type="region of interest" description="Disordered" evidence="1">
    <location>
        <begin position="65"/>
        <end position="86"/>
    </location>
</feature>
<dbReference type="Gene3D" id="2.70.70.10">
    <property type="entry name" value="Glucose Permease (Domain IIA)"/>
    <property type="match status" value="1"/>
</dbReference>
<sequence length="301" mass="31613">MTKGTVVTTTNKVVTTTETTKGTTVETESTATNGVVSKISSASSKVSKEALDSLKLTDEYFNPPSVAQSANSGTPTDASGLPRQPIGAIDLADGRAEGIAVADEAKRIKGYESNASVITTPQILTLAPGSIIGISGNLVPPPFDREWRVSSVRHKFPGGVTEIQFYTPQAAPPQATVTVANTATTDSSPVQPGSQMPGGWIMPCAGRTGDGYGSRPGRSPGYMHRILDIANNLNTPIVAMNDGVVEDVVGHCRVGDKRCGGGWGNHTATQPLRWMRPFPQLAAPYISNFLMVTPTMECGLV</sequence>
<dbReference type="AlphaFoldDB" id="A0A951QR10"/>
<dbReference type="EMBL" id="JAHHGZ010000030">
    <property type="protein sequence ID" value="MBW4670431.1"/>
    <property type="molecule type" value="Genomic_DNA"/>
</dbReference>